<dbReference type="Proteomes" id="UP000215914">
    <property type="component" value="Unassembled WGS sequence"/>
</dbReference>
<evidence type="ECO:0000256" key="1">
    <source>
        <dbReference type="SAM" id="MobiDB-lite"/>
    </source>
</evidence>
<feature type="compositionally biased region" description="Basic and acidic residues" evidence="1">
    <location>
        <begin position="198"/>
        <end position="210"/>
    </location>
</feature>
<feature type="compositionally biased region" description="Acidic residues" evidence="1">
    <location>
        <begin position="155"/>
        <end position="164"/>
    </location>
</feature>
<dbReference type="AlphaFoldDB" id="A0A9K3N2U2"/>
<sequence length="210" mass="23781">MKENLRRIGASGNKFWMYPRFLQMIMNVQHPNLPKAANDVLNIDVMIEHSFKIFRGVAAKRYTESKPPRRMFGALGNKNYVAPANDKWRHDESQSDDEEPKLKKMMEDKFGRKKLKISGDSDDECDDDGGDDEGGESGDGGNVGASGASARSGDNDESESEDNPPEPGYEHYIDERGVRQVRRIRTDQDEDYIPSDTEAERLKKEENCCT</sequence>
<feature type="region of interest" description="Disordered" evidence="1">
    <location>
        <begin position="83"/>
        <end position="102"/>
    </location>
</feature>
<protein>
    <submittedName>
        <fullName evidence="2">Uncharacterized protein</fullName>
    </submittedName>
</protein>
<name>A0A9K3N2U2_HELAN</name>
<comment type="caution">
    <text evidence="2">The sequence shown here is derived from an EMBL/GenBank/DDBJ whole genome shotgun (WGS) entry which is preliminary data.</text>
</comment>
<dbReference type="EMBL" id="MNCJ02000325">
    <property type="protein sequence ID" value="KAF5785014.1"/>
    <property type="molecule type" value="Genomic_DNA"/>
</dbReference>
<dbReference type="Gramene" id="mRNA:HanXRQr2_Chr10g0423591">
    <property type="protein sequence ID" value="CDS:HanXRQr2_Chr10g0423591.1"/>
    <property type="gene ID" value="HanXRQr2_Chr10g0423591"/>
</dbReference>
<accession>A0A9K3N2U2</accession>
<feature type="compositionally biased region" description="Basic and acidic residues" evidence="1">
    <location>
        <begin position="168"/>
        <end position="178"/>
    </location>
</feature>
<keyword evidence="3" id="KW-1185">Reference proteome</keyword>
<evidence type="ECO:0000313" key="2">
    <source>
        <dbReference type="EMBL" id="KAF5785014.1"/>
    </source>
</evidence>
<reference evidence="2" key="1">
    <citation type="journal article" date="2017" name="Nature">
        <title>The sunflower genome provides insights into oil metabolism, flowering and Asterid evolution.</title>
        <authorList>
            <person name="Badouin H."/>
            <person name="Gouzy J."/>
            <person name="Grassa C.J."/>
            <person name="Murat F."/>
            <person name="Staton S.E."/>
            <person name="Cottret L."/>
            <person name="Lelandais-Briere C."/>
            <person name="Owens G.L."/>
            <person name="Carrere S."/>
            <person name="Mayjonade B."/>
            <person name="Legrand L."/>
            <person name="Gill N."/>
            <person name="Kane N.C."/>
            <person name="Bowers J.E."/>
            <person name="Hubner S."/>
            <person name="Bellec A."/>
            <person name="Berard A."/>
            <person name="Berges H."/>
            <person name="Blanchet N."/>
            <person name="Boniface M.C."/>
            <person name="Brunel D."/>
            <person name="Catrice O."/>
            <person name="Chaidir N."/>
            <person name="Claudel C."/>
            <person name="Donnadieu C."/>
            <person name="Faraut T."/>
            <person name="Fievet G."/>
            <person name="Helmstetter N."/>
            <person name="King M."/>
            <person name="Knapp S.J."/>
            <person name="Lai Z."/>
            <person name="Le Paslier M.C."/>
            <person name="Lippi Y."/>
            <person name="Lorenzon L."/>
            <person name="Mandel J.R."/>
            <person name="Marage G."/>
            <person name="Marchand G."/>
            <person name="Marquand E."/>
            <person name="Bret-Mestries E."/>
            <person name="Morien E."/>
            <person name="Nambeesan S."/>
            <person name="Nguyen T."/>
            <person name="Pegot-Espagnet P."/>
            <person name="Pouilly N."/>
            <person name="Raftis F."/>
            <person name="Sallet E."/>
            <person name="Schiex T."/>
            <person name="Thomas J."/>
            <person name="Vandecasteele C."/>
            <person name="Vares D."/>
            <person name="Vear F."/>
            <person name="Vautrin S."/>
            <person name="Crespi M."/>
            <person name="Mangin B."/>
            <person name="Burke J.M."/>
            <person name="Salse J."/>
            <person name="Munos S."/>
            <person name="Vincourt P."/>
            <person name="Rieseberg L.H."/>
            <person name="Langlade N.B."/>
        </authorList>
    </citation>
    <scope>NUCLEOTIDE SEQUENCE</scope>
    <source>
        <tissue evidence="2">Leaves</tissue>
    </source>
</reference>
<feature type="compositionally biased region" description="Acidic residues" evidence="1">
    <location>
        <begin position="120"/>
        <end position="136"/>
    </location>
</feature>
<organism evidence="2 3">
    <name type="scientific">Helianthus annuus</name>
    <name type="common">Common sunflower</name>
    <dbReference type="NCBI Taxonomy" id="4232"/>
    <lineage>
        <taxon>Eukaryota</taxon>
        <taxon>Viridiplantae</taxon>
        <taxon>Streptophyta</taxon>
        <taxon>Embryophyta</taxon>
        <taxon>Tracheophyta</taxon>
        <taxon>Spermatophyta</taxon>
        <taxon>Magnoliopsida</taxon>
        <taxon>eudicotyledons</taxon>
        <taxon>Gunneridae</taxon>
        <taxon>Pentapetalae</taxon>
        <taxon>asterids</taxon>
        <taxon>campanulids</taxon>
        <taxon>Asterales</taxon>
        <taxon>Asteraceae</taxon>
        <taxon>Asteroideae</taxon>
        <taxon>Heliantheae alliance</taxon>
        <taxon>Heliantheae</taxon>
        <taxon>Helianthus</taxon>
    </lineage>
</organism>
<feature type="region of interest" description="Disordered" evidence="1">
    <location>
        <begin position="113"/>
        <end position="210"/>
    </location>
</feature>
<proteinExistence type="predicted"/>
<gene>
    <name evidence="2" type="ORF">HanXRQr2_Chr10g0423591</name>
</gene>
<evidence type="ECO:0000313" key="3">
    <source>
        <dbReference type="Proteomes" id="UP000215914"/>
    </source>
</evidence>
<reference evidence="2" key="2">
    <citation type="submission" date="2020-06" db="EMBL/GenBank/DDBJ databases">
        <title>Helianthus annuus Genome sequencing and assembly Release 2.</title>
        <authorList>
            <person name="Gouzy J."/>
            <person name="Langlade N."/>
            <person name="Munos S."/>
        </authorList>
    </citation>
    <scope>NUCLEOTIDE SEQUENCE</scope>
    <source>
        <tissue evidence="2">Leaves</tissue>
    </source>
</reference>